<dbReference type="Pfam" id="PF00482">
    <property type="entry name" value="T2SSF"/>
    <property type="match status" value="2"/>
</dbReference>
<reference evidence="10 11" key="1">
    <citation type="journal article" date="2016" name="Nat. Commun.">
        <title>Thousands of microbial genomes shed light on interconnected biogeochemical processes in an aquifer system.</title>
        <authorList>
            <person name="Anantharaman K."/>
            <person name="Brown C.T."/>
            <person name="Hug L.A."/>
            <person name="Sharon I."/>
            <person name="Castelle C.J."/>
            <person name="Probst A.J."/>
            <person name="Thomas B.C."/>
            <person name="Singh A."/>
            <person name="Wilkins M.J."/>
            <person name="Karaoz U."/>
            <person name="Brodie E.L."/>
            <person name="Williams K.H."/>
            <person name="Hubbard S.S."/>
            <person name="Banfield J.F."/>
        </authorList>
    </citation>
    <scope>NUCLEOTIDE SEQUENCE [LARGE SCALE GENOMIC DNA]</scope>
</reference>
<sequence>MLFFYQAKTKEGEEKKGAIEAPSSELALLALQRRDLIIISLLASGEKKGLLREFSFFGKIAHRDIVILSRQLAILFETKVPVITSFEILINETSNKNLKKNLQEILEDIQGGLPISQAMRRHPEVFSDFYTNMIKVGEEAGKLDEIFTYLADYLERNYELTSKAKNALIYPAFVFGAFIIVMIVMLAVVIPKIADIIKETGQPIPLYTKIVIGFSDFTKSFGIFFLIIVGLGLALFWWYYLKTEKGRLLVARIQISIPIFGELFRKIYLARLSDNLQTLLKGGISMVKSLEITSATIGSPIYSQIVKESMEMVKAGSSLSGAFSQYQDISSLFVQMIKVGEETGRLDKILNSISRFYQKEVDNTIDNIVGLIEPIVIVVLGLAVGIMVASVLIPIYNITAAI</sequence>
<evidence type="ECO:0000256" key="1">
    <source>
        <dbReference type="ARBA" id="ARBA00004429"/>
    </source>
</evidence>
<name>A0A1G2F3R5_9BACT</name>
<dbReference type="GO" id="GO:0005886">
    <property type="term" value="C:plasma membrane"/>
    <property type="evidence" value="ECO:0007669"/>
    <property type="project" value="UniProtKB-SubCell"/>
</dbReference>
<dbReference type="EMBL" id="MHMS01000004">
    <property type="protein sequence ID" value="OGZ32669.1"/>
    <property type="molecule type" value="Genomic_DNA"/>
</dbReference>
<dbReference type="STRING" id="1801726.A3H02_01220"/>
<keyword evidence="7 8" id="KW-0472">Membrane</keyword>
<evidence type="ECO:0000256" key="5">
    <source>
        <dbReference type="ARBA" id="ARBA00022692"/>
    </source>
</evidence>
<comment type="subcellular location">
    <subcellularLocation>
        <location evidence="1">Cell inner membrane</location>
        <topology evidence="1">Multi-pass membrane protein</topology>
    </subcellularLocation>
</comment>
<evidence type="ECO:0000256" key="7">
    <source>
        <dbReference type="ARBA" id="ARBA00023136"/>
    </source>
</evidence>
<comment type="similarity">
    <text evidence="2">Belongs to the GSP F family.</text>
</comment>
<dbReference type="PANTHER" id="PTHR30012">
    <property type="entry name" value="GENERAL SECRETION PATHWAY PROTEIN"/>
    <property type="match status" value="1"/>
</dbReference>
<dbReference type="PANTHER" id="PTHR30012:SF0">
    <property type="entry name" value="TYPE II SECRETION SYSTEM PROTEIN F-RELATED"/>
    <property type="match status" value="1"/>
</dbReference>
<dbReference type="Gene3D" id="1.20.81.30">
    <property type="entry name" value="Type II secretion system (T2SS), domain F"/>
    <property type="match status" value="2"/>
</dbReference>
<evidence type="ECO:0000259" key="9">
    <source>
        <dbReference type="Pfam" id="PF00482"/>
    </source>
</evidence>
<dbReference type="PRINTS" id="PR00812">
    <property type="entry name" value="BCTERIALGSPF"/>
</dbReference>
<dbReference type="Proteomes" id="UP000176787">
    <property type="component" value="Unassembled WGS sequence"/>
</dbReference>
<evidence type="ECO:0000256" key="2">
    <source>
        <dbReference type="ARBA" id="ARBA00005745"/>
    </source>
</evidence>
<proteinExistence type="inferred from homology"/>
<feature type="transmembrane region" description="Helical" evidence="8">
    <location>
        <begin position="375"/>
        <end position="396"/>
    </location>
</feature>
<comment type="caution">
    <text evidence="10">The sequence shown here is derived from an EMBL/GenBank/DDBJ whole genome shotgun (WGS) entry which is preliminary data.</text>
</comment>
<organism evidence="10 11">
    <name type="scientific">Candidatus Niyogibacteria bacterium RIFCSPLOWO2_12_FULL_41_13</name>
    <dbReference type="NCBI Taxonomy" id="1801726"/>
    <lineage>
        <taxon>Bacteria</taxon>
        <taxon>Candidatus Niyogiibacteriota</taxon>
    </lineage>
</organism>
<feature type="domain" description="Type II secretion system protein GspF" evidence="9">
    <location>
        <begin position="69"/>
        <end position="191"/>
    </location>
</feature>
<evidence type="ECO:0000313" key="11">
    <source>
        <dbReference type="Proteomes" id="UP000176787"/>
    </source>
</evidence>
<keyword evidence="4" id="KW-0997">Cell inner membrane</keyword>
<evidence type="ECO:0000256" key="6">
    <source>
        <dbReference type="ARBA" id="ARBA00022989"/>
    </source>
</evidence>
<gene>
    <name evidence="10" type="ORF">A3H02_01220</name>
</gene>
<dbReference type="InterPro" id="IPR042094">
    <property type="entry name" value="T2SS_GspF_sf"/>
</dbReference>
<evidence type="ECO:0000256" key="4">
    <source>
        <dbReference type="ARBA" id="ARBA00022519"/>
    </source>
</evidence>
<dbReference type="InterPro" id="IPR018076">
    <property type="entry name" value="T2SS_GspF_dom"/>
</dbReference>
<keyword evidence="3" id="KW-1003">Cell membrane</keyword>
<dbReference type="InterPro" id="IPR003004">
    <property type="entry name" value="GspF/PilC"/>
</dbReference>
<keyword evidence="6 8" id="KW-1133">Transmembrane helix</keyword>
<evidence type="ECO:0000256" key="3">
    <source>
        <dbReference type="ARBA" id="ARBA00022475"/>
    </source>
</evidence>
<evidence type="ECO:0000313" key="10">
    <source>
        <dbReference type="EMBL" id="OGZ32669.1"/>
    </source>
</evidence>
<dbReference type="AlphaFoldDB" id="A0A1G2F3R5"/>
<feature type="transmembrane region" description="Helical" evidence="8">
    <location>
        <begin position="168"/>
        <end position="190"/>
    </location>
</feature>
<dbReference type="FunFam" id="1.20.81.30:FF:000001">
    <property type="entry name" value="Type II secretion system protein F"/>
    <property type="match status" value="1"/>
</dbReference>
<feature type="domain" description="Type II secretion system protein GspF" evidence="9">
    <location>
        <begin position="274"/>
        <end position="394"/>
    </location>
</feature>
<keyword evidence="5 8" id="KW-0812">Transmembrane</keyword>
<feature type="transmembrane region" description="Helical" evidence="8">
    <location>
        <begin position="221"/>
        <end position="241"/>
    </location>
</feature>
<accession>A0A1G2F3R5</accession>
<evidence type="ECO:0000256" key="8">
    <source>
        <dbReference type="SAM" id="Phobius"/>
    </source>
</evidence>
<protein>
    <recommendedName>
        <fullName evidence="9">Type II secretion system protein GspF domain-containing protein</fullName>
    </recommendedName>
</protein>